<organism evidence="2 3">
    <name type="scientific">Nonomuraea solani</name>
    <dbReference type="NCBI Taxonomy" id="1144553"/>
    <lineage>
        <taxon>Bacteria</taxon>
        <taxon>Bacillati</taxon>
        <taxon>Actinomycetota</taxon>
        <taxon>Actinomycetes</taxon>
        <taxon>Streptosporangiales</taxon>
        <taxon>Streptosporangiaceae</taxon>
        <taxon>Nonomuraea</taxon>
    </lineage>
</organism>
<accession>A0A1H6EV72</accession>
<keyword evidence="3" id="KW-1185">Reference proteome</keyword>
<dbReference type="EMBL" id="FNVT01000018">
    <property type="protein sequence ID" value="SEH00936.1"/>
    <property type="molecule type" value="Genomic_DNA"/>
</dbReference>
<evidence type="ECO:0008006" key="4">
    <source>
        <dbReference type="Google" id="ProtNLM"/>
    </source>
</evidence>
<reference evidence="2 3" key="1">
    <citation type="submission" date="2016-10" db="EMBL/GenBank/DDBJ databases">
        <authorList>
            <person name="de Groot N.N."/>
        </authorList>
    </citation>
    <scope>NUCLEOTIDE SEQUENCE [LARGE SCALE GENOMIC DNA]</scope>
    <source>
        <strain evidence="2 3">CGMCC 4.7037</strain>
    </source>
</reference>
<dbReference type="Proteomes" id="UP000236732">
    <property type="component" value="Unassembled WGS sequence"/>
</dbReference>
<gene>
    <name evidence="2" type="ORF">SAMN05444920_118125</name>
</gene>
<feature type="signal peptide" evidence="1">
    <location>
        <begin position="1"/>
        <end position="28"/>
    </location>
</feature>
<keyword evidence="1" id="KW-0732">Signal</keyword>
<name>A0A1H6EV72_9ACTN</name>
<evidence type="ECO:0000313" key="2">
    <source>
        <dbReference type="EMBL" id="SEH00936.1"/>
    </source>
</evidence>
<evidence type="ECO:0000256" key="1">
    <source>
        <dbReference type="SAM" id="SignalP"/>
    </source>
</evidence>
<feature type="chain" id="PRO_5009297462" description="Secreted protein" evidence="1">
    <location>
        <begin position="29"/>
        <end position="101"/>
    </location>
</feature>
<sequence>MRMRKPAALAATALLVATIVGTASPAHAYPTDCTTGRDGTKTVWVHCAGGTGQYAVSIYVIHPNPTVGSWPEYGPCVYPGQRSEYTPYHNIPFLGPGIAYC</sequence>
<protein>
    <recommendedName>
        <fullName evidence="4">Secreted protein</fullName>
    </recommendedName>
</protein>
<evidence type="ECO:0000313" key="3">
    <source>
        <dbReference type="Proteomes" id="UP000236732"/>
    </source>
</evidence>
<proteinExistence type="predicted"/>
<dbReference type="AlphaFoldDB" id="A0A1H6EV72"/>